<dbReference type="AlphaFoldDB" id="A0A151KYM7"/>
<dbReference type="Gene3D" id="3.40.50.300">
    <property type="entry name" value="P-loop containing nucleotide triphosphate hydrolases"/>
    <property type="match status" value="1"/>
</dbReference>
<protein>
    <recommendedName>
        <fullName evidence="1">CobQ/CobB/MinD/ParA nucleotide binding domain-containing protein</fullName>
    </recommendedName>
</protein>
<proteinExistence type="predicted"/>
<dbReference type="InterPro" id="IPR002586">
    <property type="entry name" value="CobQ/CobB/MinD/ParA_Nub-bd_dom"/>
</dbReference>
<accession>A0A151KYM7</accession>
<dbReference type="CDD" id="cd02042">
    <property type="entry name" value="ParAB_family"/>
    <property type="match status" value="1"/>
</dbReference>
<dbReference type="Proteomes" id="UP000075346">
    <property type="component" value="Unassembled WGS sequence"/>
</dbReference>
<feature type="domain" description="CobQ/CobB/MinD/ParA nucleotide binding" evidence="1">
    <location>
        <begin position="3"/>
        <end position="162"/>
    </location>
</feature>
<dbReference type="RefSeq" id="WP_061896920.1">
    <property type="nucleotide sequence ID" value="NZ_LOBR01000032.1"/>
</dbReference>
<sequence length="214" mass="23750">MIITIGGCKGGPGKSTTTVNLAVGLAKQGRDVLVIDADDQLATSKWFAYRNEHSGVVEINNSIAEGNISQTLLNFSKKYEVILVDVAGGRTIELEAALKVSDLVLCPFEPSQLDLNTFPDFIHIIESAKVYNPKLQERFFLNRCAPLVSLDNQLEVIKTLQEMPEITLMDTRIYTNKYFGKTFPLGLGVLEVPAATKAQENFRELLDELRECIN</sequence>
<name>A0A151KYM7_9VIBR</name>
<reference evidence="3" key="1">
    <citation type="submission" date="2015-12" db="EMBL/GenBank/DDBJ databases">
        <authorList>
            <person name="Shamseldin A."/>
            <person name="Moawad H."/>
            <person name="Abd El-Rahim W.M."/>
            <person name="Sadowsky M.J."/>
        </authorList>
    </citation>
    <scope>NUCLEOTIDE SEQUENCE [LARGE SCALE GENOMIC DNA]</scope>
    <source>
        <strain evidence="3">2538-88</strain>
    </source>
</reference>
<evidence type="ECO:0000259" key="1">
    <source>
        <dbReference type="Pfam" id="PF01656"/>
    </source>
</evidence>
<organism evidence="2 3">
    <name type="scientific">Vibrio cidicii</name>
    <dbReference type="NCBI Taxonomy" id="1763883"/>
    <lineage>
        <taxon>Bacteria</taxon>
        <taxon>Pseudomonadati</taxon>
        <taxon>Pseudomonadota</taxon>
        <taxon>Gammaproteobacteria</taxon>
        <taxon>Vibrionales</taxon>
        <taxon>Vibrionaceae</taxon>
        <taxon>Vibrio</taxon>
    </lineage>
</organism>
<evidence type="ECO:0000313" key="2">
    <source>
        <dbReference type="EMBL" id="KYN88877.1"/>
    </source>
</evidence>
<gene>
    <name evidence="2" type="ORF">ATY37_14820</name>
</gene>
<comment type="caution">
    <text evidence="2">The sequence shown here is derived from an EMBL/GenBank/DDBJ whole genome shotgun (WGS) entry which is preliminary data.</text>
</comment>
<dbReference type="SUPFAM" id="SSF52540">
    <property type="entry name" value="P-loop containing nucleoside triphosphate hydrolases"/>
    <property type="match status" value="1"/>
</dbReference>
<dbReference type="InterPro" id="IPR050678">
    <property type="entry name" value="DNA_Partitioning_ATPase"/>
</dbReference>
<dbReference type="PIRSF" id="PIRSF009320">
    <property type="entry name" value="Nuc_binding_HP_1000"/>
    <property type="match status" value="1"/>
</dbReference>
<dbReference type="PANTHER" id="PTHR13696">
    <property type="entry name" value="P-LOOP CONTAINING NUCLEOSIDE TRIPHOSPHATE HYDROLASE"/>
    <property type="match status" value="1"/>
</dbReference>
<dbReference type="InterPro" id="IPR027417">
    <property type="entry name" value="P-loop_NTPase"/>
</dbReference>
<dbReference type="PANTHER" id="PTHR13696:SF96">
    <property type="entry name" value="COBQ_COBB_MIND_PARA NUCLEOTIDE BINDING DOMAIN-CONTAINING PROTEIN"/>
    <property type="match status" value="1"/>
</dbReference>
<dbReference type="Pfam" id="PF01656">
    <property type="entry name" value="CbiA"/>
    <property type="match status" value="1"/>
</dbReference>
<evidence type="ECO:0000313" key="3">
    <source>
        <dbReference type="Proteomes" id="UP000075346"/>
    </source>
</evidence>
<dbReference type="EMBL" id="LOBR01000032">
    <property type="protein sequence ID" value="KYN88877.1"/>
    <property type="molecule type" value="Genomic_DNA"/>
</dbReference>